<accession>A0ABT3N6H3</accession>
<dbReference type="RefSeq" id="WP_265423920.1">
    <property type="nucleotide sequence ID" value="NZ_JAPFPW010000002.1"/>
</dbReference>
<evidence type="ECO:0000313" key="2">
    <source>
        <dbReference type="Proteomes" id="UP001209681"/>
    </source>
</evidence>
<evidence type="ECO:0008006" key="3">
    <source>
        <dbReference type="Google" id="ProtNLM"/>
    </source>
</evidence>
<gene>
    <name evidence="1" type="ORF">OOT00_03585</name>
</gene>
<name>A0ABT3N6H3_9BACT</name>
<comment type="caution">
    <text evidence="1">The sequence shown here is derived from an EMBL/GenBank/DDBJ whole genome shotgun (WGS) entry which is preliminary data.</text>
</comment>
<dbReference type="Proteomes" id="UP001209681">
    <property type="component" value="Unassembled WGS sequence"/>
</dbReference>
<evidence type="ECO:0000313" key="1">
    <source>
        <dbReference type="EMBL" id="MCW7753065.1"/>
    </source>
</evidence>
<proteinExistence type="predicted"/>
<reference evidence="1 2" key="1">
    <citation type="submission" date="2022-11" db="EMBL/GenBank/DDBJ databases">
        <title>Desulfobotulus tamanensis H1 sp. nov. - anaerobic, alkaliphilic, sulphate reducing bacterium isolated from terrestrial mud volcano.</title>
        <authorList>
            <person name="Frolova A."/>
            <person name="Merkel A.Y."/>
            <person name="Slobodkin A.I."/>
        </authorList>
    </citation>
    <scope>NUCLEOTIDE SEQUENCE [LARGE SCALE GENOMIC DNA]</scope>
    <source>
        <strain evidence="1 2">H1</strain>
    </source>
</reference>
<dbReference type="EMBL" id="JAPFPW010000002">
    <property type="protein sequence ID" value="MCW7753065.1"/>
    <property type="molecule type" value="Genomic_DNA"/>
</dbReference>
<sequence>MLSDFMDSVVARGAEALLPQNLSNEWLTPIAQASARFLFHASDGNMPDTDQGPLDIFEDMDGNLLLAAITEILQSRYDYPAHFQIETLPREILFESIACYALYATLETIHREHGISYPHPDPDTLLEPERIHEIEAGNPRISELLYASLRKTENPGVPEKKPI</sequence>
<protein>
    <recommendedName>
        <fullName evidence="3">Acyl carrier protein</fullName>
    </recommendedName>
</protein>
<organism evidence="1 2">
    <name type="scientific">Desulfobotulus pelophilus</name>
    <dbReference type="NCBI Taxonomy" id="2823377"/>
    <lineage>
        <taxon>Bacteria</taxon>
        <taxon>Pseudomonadati</taxon>
        <taxon>Thermodesulfobacteriota</taxon>
        <taxon>Desulfobacteria</taxon>
        <taxon>Desulfobacterales</taxon>
        <taxon>Desulfobacteraceae</taxon>
        <taxon>Desulfobotulus</taxon>
    </lineage>
</organism>
<keyword evidence="2" id="KW-1185">Reference proteome</keyword>